<dbReference type="Proteomes" id="UP001597479">
    <property type="component" value="Unassembled WGS sequence"/>
</dbReference>
<organism evidence="3 4">
    <name type="scientific">Promicromonospora vindobonensis</name>
    <dbReference type="NCBI Taxonomy" id="195748"/>
    <lineage>
        <taxon>Bacteria</taxon>
        <taxon>Bacillati</taxon>
        <taxon>Actinomycetota</taxon>
        <taxon>Actinomycetes</taxon>
        <taxon>Micrococcales</taxon>
        <taxon>Promicromonosporaceae</taxon>
        <taxon>Promicromonospora</taxon>
    </lineage>
</organism>
<gene>
    <name evidence="3" type="ORF">ACFS27_16745</name>
</gene>
<feature type="domain" description="Xylose isomerase-like TIM barrel" evidence="2">
    <location>
        <begin position="35"/>
        <end position="251"/>
    </location>
</feature>
<dbReference type="Pfam" id="PF01261">
    <property type="entry name" value="AP_endonuc_2"/>
    <property type="match status" value="1"/>
</dbReference>
<keyword evidence="3" id="KW-0413">Isomerase</keyword>
<dbReference type="GO" id="GO:0016853">
    <property type="term" value="F:isomerase activity"/>
    <property type="evidence" value="ECO:0007669"/>
    <property type="project" value="UniProtKB-KW"/>
</dbReference>
<dbReference type="PANTHER" id="PTHR12110">
    <property type="entry name" value="HYDROXYPYRUVATE ISOMERASE"/>
    <property type="match status" value="1"/>
</dbReference>
<dbReference type="InterPro" id="IPR036237">
    <property type="entry name" value="Xyl_isomerase-like_sf"/>
</dbReference>
<dbReference type="RefSeq" id="WP_377185066.1">
    <property type="nucleotide sequence ID" value="NZ_JBHUOG010000002.1"/>
</dbReference>
<dbReference type="EMBL" id="JBHUOG010000002">
    <property type="protein sequence ID" value="MFD2795209.1"/>
    <property type="molecule type" value="Genomic_DNA"/>
</dbReference>
<evidence type="ECO:0000259" key="2">
    <source>
        <dbReference type="Pfam" id="PF01261"/>
    </source>
</evidence>
<dbReference type="Gene3D" id="3.20.20.150">
    <property type="entry name" value="Divalent-metal-dependent TIM barrel enzymes"/>
    <property type="match status" value="1"/>
</dbReference>
<dbReference type="SUPFAM" id="SSF51658">
    <property type="entry name" value="Xylose isomerase-like"/>
    <property type="match status" value="1"/>
</dbReference>
<protein>
    <submittedName>
        <fullName evidence="3">Sugar phosphate isomerase/epimerase family protein</fullName>
    </submittedName>
</protein>
<evidence type="ECO:0000313" key="3">
    <source>
        <dbReference type="EMBL" id="MFD2795209.1"/>
    </source>
</evidence>
<evidence type="ECO:0000256" key="1">
    <source>
        <dbReference type="ARBA" id="ARBA00023277"/>
    </source>
</evidence>
<dbReference type="InterPro" id="IPR013022">
    <property type="entry name" value="Xyl_isomerase-like_TIM-brl"/>
</dbReference>
<proteinExistence type="predicted"/>
<dbReference type="PANTHER" id="PTHR12110:SF21">
    <property type="entry name" value="XYLOSE ISOMERASE-LIKE TIM BARREL DOMAIN-CONTAINING PROTEIN"/>
    <property type="match status" value="1"/>
</dbReference>
<accession>A0ABW5VW85</accession>
<keyword evidence="1" id="KW-0119">Carbohydrate metabolism</keyword>
<comment type="caution">
    <text evidence="3">The sequence shown here is derived from an EMBL/GenBank/DDBJ whole genome shotgun (WGS) entry which is preliminary data.</text>
</comment>
<evidence type="ECO:0000313" key="4">
    <source>
        <dbReference type="Proteomes" id="UP001597479"/>
    </source>
</evidence>
<reference evidence="4" key="1">
    <citation type="journal article" date="2019" name="Int. J. Syst. Evol. Microbiol.">
        <title>The Global Catalogue of Microorganisms (GCM) 10K type strain sequencing project: providing services to taxonomists for standard genome sequencing and annotation.</title>
        <authorList>
            <consortium name="The Broad Institute Genomics Platform"/>
            <consortium name="The Broad Institute Genome Sequencing Center for Infectious Disease"/>
            <person name="Wu L."/>
            <person name="Ma J."/>
        </authorList>
    </citation>
    <scope>NUCLEOTIDE SEQUENCE [LARGE SCALE GENOMIC DNA]</scope>
    <source>
        <strain evidence="4">CCM 7044</strain>
    </source>
</reference>
<sequence>MTEPGLAAGPLPPTMLGINNQTVPEATALEVIRGAAQYGLGGVELTAEVLGSDTRRLTAALREHGVQLLGVSPTTALHGWHAQWDDELEASMRAEIYRAAEAGAGYFVMPFMRPAGDSDTVTAGLRRAIPIARDAGLRLAVEPIGHHDVLRRTDQLAPVLTALNDGVIGMLLDSFHFFRAGQSLDDLEHLDGVDVLAVQVSNANHRPTNQLLGYRDRTFPLDGPFDVTGLCRETARRWPAAPVIVEVIGELAAATPFADGLRTAAMQLREITQLTEREDARRA</sequence>
<keyword evidence="4" id="KW-1185">Reference proteome</keyword>
<name>A0ABW5VW85_9MICO</name>
<dbReference type="InterPro" id="IPR050312">
    <property type="entry name" value="IolE/XylAMocC-like"/>
</dbReference>